<protein>
    <submittedName>
        <fullName evidence="1">Uncharacterized protein</fullName>
    </submittedName>
</protein>
<name>A0AAN8JI76_PATCE</name>
<accession>A0AAN8JI76</accession>
<dbReference type="AlphaFoldDB" id="A0AAN8JI76"/>
<dbReference type="EMBL" id="JAZGQO010000010">
    <property type="protein sequence ID" value="KAK6176015.1"/>
    <property type="molecule type" value="Genomic_DNA"/>
</dbReference>
<evidence type="ECO:0000313" key="1">
    <source>
        <dbReference type="EMBL" id="KAK6176015.1"/>
    </source>
</evidence>
<comment type="caution">
    <text evidence="1">The sequence shown here is derived from an EMBL/GenBank/DDBJ whole genome shotgun (WGS) entry which is preliminary data.</text>
</comment>
<dbReference type="Proteomes" id="UP001347796">
    <property type="component" value="Unassembled WGS sequence"/>
</dbReference>
<proteinExistence type="predicted"/>
<evidence type="ECO:0000313" key="2">
    <source>
        <dbReference type="Proteomes" id="UP001347796"/>
    </source>
</evidence>
<gene>
    <name evidence="1" type="ORF">SNE40_014383</name>
</gene>
<organism evidence="1 2">
    <name type="scientific">Patella caerulea</name>
    <name type="common">Rayed Mediterranean limpet</name>
    <dbReference type="NCBI Taxonomy" id="87958"/>
    <lineage>
        <taxon>Eukaryota</taxon>
        <taxon>Metazoa</taxon>
        <taxon>Spiralia</taxon>
        <taxon>Lophotrochozoa</taxon>
        <taxon>Mollusca</taxon>
        <taxon>Gastropoda</taxon>
        <taxon>Patellogastropoda</taxon>
        <taxon>Patelloidea</taxon>
        <taxon>Patellidae</taxon>
        <taxon>Patella</taxon>
    </lineage>
</organism>
<sequence length="183" mass="21186">MTCDMPCISYMALYIISMHIVNTNSRSSNHHWRLNQHDGKIVQAREESTETEKEDEDVMNILTNKVILNGEWKVEKKNIYKTSCFSKNHPDSFEDRKNSMSSIQKLPPILSCGKPVNDTQYDHLRGIANRQEHAHIPEPEVAMIFRKKGSRTSEIDLNDLEQKLWKAKKELIEQDLSLKTSSS</sequence>
<reference evidence="1 2" key="1">
    <citation type="submission" date="2024-01" db="EMBL/GenBank/DDBJ databases">
        <title>The genome of the rayed Mediterranean limpet Patella caerulea (Linnaeus, 1758).</title>
        <authorList>
            <person name="Anh-Thu Weber A."/>
            <person name="Halstead-Nussloch G."/>
        </authorList>
    </citation>
    <scope>NUCLEOTIDE SEQUENCE [LARGE SCALE GENOMIC DNA]</scope>
    <source>
        <strain evidence="1">AATW-2023a</strain>
        <tissue evidence="1">Whole specimen</tissue>
    </source>
</reference>
<keyword evidence="2" id="KW-1185">Reference proteome</keyword>